<feature type="coiled-coil region" evidence="1">
    <location>
        <begin position="162"/>
        <end position="198"/>
    </location>
</feature>
<accession>Q23KH0</accession>
<reference evidence="4" key="1">
    <citation type="journal article" date="2006" name="PLoS Biol.">
        <title>Macronuclear genome sequence of the ciliate Tetrahymena thermophila, a model eukaryote.</title>
        <authorList>
            <person name="Eisen J.A."/>
            <person name="Coyne R.S."/>
            <person name="Wu M."/>
            <person name="Wu D."/>
            <person name="Thiagarajan M."/>
            <person name="Wortman J.R."/>
            <person name="Badger J.H."/>
            <person name="Ren Q."/>
            <person name="Amedeo P."/>
            <person name="Jones K.M."/>
            <person name="Tallon L.J."/>
            <person name="Delcher A.L."/>
            <person name="Salzberg S.L."/>
            <person name="Silva J.C."/>
            <person name="Haas B.J."/>
            <person name="Majoros W.H."/>
            <person name="Farzad M."/>
            <person name="Carlton J.M."/>
            <person name="Smith R.K. Jr."/>
            <person name="Garg J."/>
            <person name="Pearlman R.E."/>
            <person name="Karrer K.M."/>
            <person name="Sun L."/>
            <person name="Manning G."/>
            <person name="Elde N.C."/>
            <person name="Turkewitz A.P."/>
            <person name="Asai D.J."/>
            <person name="Wilkes D.E."/>
            <person name="Wang Y."/>
            <person name="Cai H."/>
            <person name="Collins K."/>
            <person name="Stewart B.A."/>
            <person name="Lee S.R."/>
            <person name="Wilamowska K."/>
            <person name="Weinberg Z."/>
            <person name="Ruzzo W.L."/>
            <person name="Wloga D."/>
            <person name="Gaertig J."/>
            <person name="Frankel J."/>
            <person name="Tsao C.-C."/>
            <person name="Gorovsky M.A."/>
            <person name="Keeling P.J."/>
            <person name="Waller R.F."/>
            <person name="Patron N.J."/>
            <person name="Cherry J.M."/>
            <person name="Stover N.A."/>
            <person name="Krieger C.J."/>
            <person name="del Toro C."/>
            <person name="Ryder H.F."/>
            <person name="Williamson S.C."/>
            <person name="Barbeau R.A."/>
            <person name="Hamilton E.P."/>
            <person name="Orias E."/>
        </authorList>
    </citation>
    <scope>NUCLEOTIDE SEQUENCE [LARGE SCALE GENOMIC DNA]</scope>
    <source>
        <strain evidence="4">SB210</strain>
    </source>
</reference>
<evidence type="ECO:0000313" key="3">
    <source>
        <dbReference type="EMBL" id="EAR96873.2"/>
    </source>
</evidence>
<feature type="compositionally biased region" description="Polar residues" evidence="2">
    <location>
        <begin position="602"/>
        <end position="623"/>
    </location>
</feature>
<feature type="compositionally biased region" description="Basic and acidic residues" evidence="2">
    <location>
        <begin position="873"/>
        <end position="892"/>
    </location>
</feature>
<feature type="compositionally biased region" description="Polar residues" evidence="2">
    <location>
        <begin position="1055"/>
        <end position="1069"/>
    </location>
</feature>
<name>Q23KH0_TETTS</name>
<feature type="region of interest" description="Disordered" evidence="2">
    <location>
        <begin position="378"/>
        <end position="441"/>
    </location>
</feature>
<dbReference type="RefSeq" id="XP_001017118.2">
    <property type="nucleotide sequence ID" value="XM_001017118.2"/>
</dbReference>
<dbReference type="HOGENOM" id="CLU_284348_0_0_1"/>
<feature type="compositionally biased region" description="Polar residues" evidence="2">
    <location>
        <begin position="843"/>
        <end position="869"/>
    </location>
</feature>
<dbReference type="AlphaFoldDB" id="Q23KH0"/>
<dbReference type="EMBL" id="GG662673">
    <property type="protein sequence ID" value="EAR96873.2"/>
    <property type="molecule type" value="Genomic_DNA"/>
</dbReference>
<evidence type="ECO:0000256" key="2">
    <source>
        <dbReference type="SAM" id="MobiDB-lite"/>
    </source>
</evidence>
<dbReference type="Proteomes" id="UP000009168">
    <property type="component" value="Unassembled WGS sequence"/>
</dbReference>
<feature type="compositionally biased region" description="Polar residues" evidence="2">
    <location>
        <begin position="584"/>
        <end position="596"/>
    </location>
</feature>
<keyword evidence="1" id="KW-0175">Coiled coil</keyword>
<feature type="compositionally biased region" description="Basic and acidic residues" evidence="2">
    <location>
        <begin position="1070"/>
        <end position="1085"/>
    </location>
</feature>
<feature type="region of interest" description="Disordered" evidence="2">
    <location>
        <begin position="584"/>
        <end position="623"/>
    </location>
</feature>
<evidence type="ECO:0000313" key="4">
    <source>
        <dbReference type="Proteomes" id="UP000009168"/>
    </source>
</evidence>
<gene>
    <name evidence="3" type="ORF">TTHERM_00193650</name>
</gene>
<dbReference type="GeneID" id="7844591"/>
<keyword evidence="4" id="KW-1185">Reference proteome</keyword>
<organism evidence="3 4">
    <name type="scientific">Tetrahymena thermophila (strain SB210)</name>
    <dbReference type="NCBI Taxonomy" id="312017"/>
    <lineage>
        <taxon>Eukaryota</taxon>
        <taxon>Sar</taxon>
        <taxon>Alveolata</taxon>
        <taxon>Ciliophora</taxon>
        <taxon>Intramacronucleata</taxon>
        <taxon>Oligohymenophorea</taxon>
        <taxon>Hymenostomatida</taxon>
        <taxon>Tetrahymenina</taxon>
        <taxon>Tetrahymenidae</taxon>
        <taxon>Tetrahymena</taxon>
    </lineage>
</organism>
<feature type="compositionally biased region" description="Low complexity" evidence="2">
    <location>
        <begin position="424"/>
        <end position="433"/>
    </location>
</feature>
<feature type="region of interest" description="Disordered" evidence="2">
    <location>
        <begin position="843"/>
        <end position="892"/>
    </location>
</feature>
<feature type="compositionally biased region" description="Basic and acidic residues" evidence="2">
    <location>
        <begin position="389"/>
        <end position="421"/>
    </location>
</feature>
<feature type="coiled-coil region" evidence="1">
    <location>
        <begin position="250"/>
        <end position="327"/>
    </location>
</feature>
<feature type="region of interest" description="Disordered" evidence="2">
    <location>
        <begin position="675"/>
        <end position="695"/>
    </location>
</feature>
<feature type="compositionally biased region" description="Low complexity" evidence="2">
    <location>
        <begin position="675"/>
        <end position="684"/>
    </location>
</feature>
<dbReference type="PANTHER" id="PTHR38019">
    <property type="entry name" value="KDA ANTIGEN P200, PUTATIVE-RELATED"/>
    <property type="match status" value="1"/>
</dbReference>
<sequence length="1085" mass="129663">MIFIKLFARKFQQQSMLISLFYYKNIFSPRSLKAIDNLGYKQQEFLIKQINEFEEEAINFKAQQHLDPDIYIKERYQQYEMKRQEKIRLVSQERNKIIKQEEKENEYRSRYSQTFHINSGSKTHNISLTQESFLERGSKELWHIKSKNQKDIEFLYDKQMLWEELEQKNLLAEQRLQEIQLNQQIKQNQKQVIEQERQKSIHQKKDTDQQIRLAVAKQIIAQQEKDDARVKSLSSEKLKQINEIKQTNEIKRQQTYVNKLENQYNNQRCKTENYNRKSKQEFKQVMEKRKQIEFERQQKIMQAEEERQKIEEKIQQLKAEKQIYLMMLDEQIGEKDKTSSKRKKQIDNQRYNYLQERRANSELRQASIYQSINTRHELMKKKRQSELASKSREADKRLEKIEMEEEERVRQMQEELEKRQESAQQKTQQLQHLKQQKRKQEHQNMLLKEQYAEQVRQQKIQQDLMKLQIKSQIKQESARENIDRIQTLKTKKLQNIRQKISMDDEKYNQLLLEKEELQRIKENIQRSLDKQKQSANYQYKKALRAFRRKDTLGLEKSLQENSVCNITSYEGFDEDSNFYDNQTTKNANFSQESSGFSKAKQNRSIYNSNDTQSIQNNQLPISTTNKKNKTIGFCQTQYNSPKSNQIQKSQNKQVYDFYNEDSCKTQNKTIQVNSCQNQNQSPSQTLDSKQEQSKNKNQLFINRQSQNQSPIPDKYRLNPLSNESLTVQTRFNKIYKSNQNSPRKNDEQIDLINKQAPYFQRKNKRLQNQKQGSPDSFQQNIFSNTPKVSVLQQKRAEGDISTHSKIIKLDKLKQFEGYLNQSNQNFQPLKNTEEKNHKSIKTETTIEVSENDYSQAQIQGRNTGSNTKRASNRYKENDDKQSKRSGERCNQEKYESIVISNYTINKQQNFQDNSNKIDKSKSSIDTDKQFNQTQYKQNTQVDQQNRNLLNPERVDDEPTVKQSIQYDIYNGNGKQKIDPKKNKNLKDEKTDMQFQETQFSQNFGNIKSNSNYSRRESQQYNIKQSQNSLNLMQENNIPQYVILADQNSPDKQEPSQKVQSNVNERQQNSEPKKDKIQNNESQNKH</sequence>
<proteinExistence type="predicted"/>
<dbReference type="PANTHER" id="PTHR38019:SF1">
    <property type="entry name" value="N-ACETYLTRANSFERASE DOMAIN-CONTAINING PROTEIN"/>
    <property type="match status" value="1"/>
</dbReference>
<feature type="coiled-coil region" evidence="1">
    <location>
        <begin position="507"/>
        <end position="534"/>
    </location>
</feature>
<dbReference type="KEGG" id="tet:TTHERM_00193650"/>
<protein>
    <submittedName>
        <fullName evidence="3">Endo-1,4-beta-xylanase xylA, putative</fullName>
    </submittedName>
</protein>
<evidence type="ECO:0000256" key="1">
    <source>
        <dbReference type="SAM" id="Coils"/>
    </source>
</evidence>
<dbReference type="InParanoid" id="Q23KH0"/>
<feature type="region of interest" description="Disordered" evidence="2">
    <location>
        <begin position="1044"/>
        <end position="1085"/>
    </location>
</feature>